<dbReference type="InterPro" id="IPR051909">
    <property type="entry name" value="MFP_Cation_Efflux"/>
</dbReference>
<dbReference type="InterPro" id="IPR011053">
    <property type="entry name" value="Single_hybrid_motif"/>
</dbReference>
<dbReference type="Proteomes" id="UP000034071">
    <property type="component" value="Chromosome"/>
</dbReference>
<feature type="domain" description="CusB-like beta-barrel" evidence="3">
    <location>
        <begin position="166"/>
        <end position="234"/>
    </location>
</feature>
<dbReference type="AlphaFoldDB" id="A0A0F6RBL7"/>
<gene>
    <name evidence="6" type="ORF">TQ33_0698</name>
</gene>
<dbReference type="EMBL" id="CP010975">
    <property type="protein sequence ID" value="AKE51673.1"/>
    <property type="molecule type" value="Genomic_DNA"/>
</dbReference>
<proteinExistence type="predicted"/>
<keyword evidence="1" id="KW-0813">Transport</keyword>
<keyword evidence="7" id="KW-1185">Reference proteome</keyword>
<dbReference type="Pfam" id="PF25973">
    <property type="entry name" value="BSH_CzcB"/>
    <property type="match status" value="1"/>
</dbReference>
<feature type="signal peptide" evidence="2">
    <location>
        <begin position="1"/>
        <end position="26"/>
    </location>
</feature>
<evidence type="ECO:0000259" key="5">
    <source>
        <dbReference type="Pfam" id="PF25975"/>
    </source>
</evidence>
<dbReference type="Gene3D" id="2.40.420.20">
    <property type="match status" value="1"/>
</dbReference>
<dbReference type="Gene3D" id="2.40.50.100">
    <property type="match status" value="1"/>
</dbReference>
<accession>A0A0F6RBL7</accession>
<reference evidence="6 7" key="1">
    <citation type="submission" date="2015-02" db="EMBL/GenBank/DDBJ databases">
        <title>Complete genome sequence of Kangiella geojedonensis strain YCS-5T.</title>
        <authorList>
            <person name="Kim K.M."/>
        </authorList>
    </citation>
    <scope>NUCLEOTIDE SEQUENCE [LARGE SCALE GENOMIC DNA]</scope>
    <source>
        <strain evidence="6 7">YCS-5</strain>
    </source>
</reference>
<dbReference type="PANTHER" id="PTHR30097">
    <property type="entry name" value="CATION EFFLUX SYSTEM PROTEIN CUSB"/>
    <property type="match status" value="1"/>
</dbReference>
<feature type="chain" id="PRO_5002509227" evidence="2">
    <location>
        <begin position="27"/>
        <end position="316"/>
    </location>
</feature>
<dbReference type="GO" id="GO:0060003">
    <property type="term" value="P:copper ion export"/>
    <property type="evidence" value="ECO:0007669"/>
    <property type="project" value="TreeGrafter"/>
</dbReference>
<evidence type="ECO:0000313" key="7">
    <source>
        <dbReference type="Proteomes" id="UP000034071"/>
    </source>
</evidence>
<evidence type="ECO:0000313" key="6">
    <source>
        <dbReference type="EMBL" id="AKE51673.1"/>
    </source>
</evidence>
<evidence type="ECO:0000259" key="3">
    <source>
        <dbReference type="Pfam" id="PF25954"/>
    </source>
</evidence>
<dbReference type="FunFam" id="2.40.420.20:FF:000006">
    <property type="entry name" value="RND family efflux transporter MFP subunit"/>
    <property type="match status" value="1"/>
</dbReference>
<dbReference type="GO" id="GO:0015679">
    <property type="term" value="P:plasma membrane copper ion transport"/>
    <property type="evidence" value="ECO:0007669"/>
    <property type="project" value="TreeGrafter"/>
</dbReference>
<evidence type="ECO:0000259" key="4">
    <source>
        <dbReference type="Pfam" id="PF25973"/>
    </source>
</evidence>
<feature type="domain" description="CzcB-like barrel-sandwich hybrid" evidence="4">
    <location>
        <begin position="91"/>
        <end position="162"/>
    </location>
</feature>
<dbReference type="PANTHER" id="PTHR30097:SF4">
    <property type="entry name" value="SLR6042 PROTEIN"/>
    <property type="match status" value="1"/>
</dbReference>
<feature type="domain" description="CzcB-like C-terminal circularly permuted SH3-like" evidence="5">
    <location>
        <begin position="244"/>
        <end position="304"/>
    </location>
</feature>
<evidence type="ECO:0000256" key="2">
    <source>
        <dbReference type="SAM" id="SignalP"/>
    </source>
</evidence>
<sequence length="316" mass="34534">MKNLVHQLSKMTLLVSLSFSTFSVQAFSGEHSSEEHTHEESGHSDHHDEKVITISDKMAHDSGIEVTTASEGIITEHLTTYGKIVPDPGHVSHIGARFEGTVTDVKVTIGQRVKKGDLLATVEANQSLSSYPIHAPFDGIITARHANPGELAQKQPLFTVADYSFMWVELKVFPQDMTKVSAGQDVVLILNDKSINTTIDHVVPNDDDHPFILARASIDNPDNRLSAGMMAQGKIIINQQNVPIAVNQSAIQTLEDKPVVFVKTPTGFEAKQVSIGLRDDQFVEITQGLKAGEQYVVKNSYTLKADLLKSGAKHAH</sequence>
<evidence type="ECO:0000256" key="1">
    <source>
        <dbReference type="ARBA" id="ARBA00022448"/>
    </source>
</evidence>
<dbReference type="KEGG" id="kge:TQ33_0698"/>
<dbReference type="Pfam" id="PF25954">
    <property type="entry name" value="Beta-barrel_RND_2"/>
    <property type="match status" value="1"/>
</dbReference>
<dbReference type="RefSeq" id="WP_052735181.1">
    <property type="nucleotide sequence ID" value="NZ_CP010975.1"/>
</dbReference>
<dbReference type="STRING" id="914150.TQ33_0698"/>
<organism evidence="6 7">
    <name type="scientific">Kangiella geojedonensis</name>
    <dbReference type="NCBI Taxonomy" id="914150"/>
    <lineage>
        <taxon>Bacteria</taxon>
        <taxon>Pseudomonadati</taxon>
        <taxon>Pseudomonadota</taxon>
        <taxon>Gammaproteobacteria</taxon>
        <taxon>Kangiellales</taxon>
        <taxon>Kangiellaceae</taxon>
        <taxon>Kangiella</taxon>
    </lineage>
</organism>
<dbReference type="InterPro" id="IPR058649">
    <property type="entry name" value="CzcB_C"/>
</dbReference>
<name>A0A0F6RBL7_9GAMM</name>
<dbReference type="Pfam" id="PF25975">
    <property type="entry name" value="CzcB_C"/>
    <property type="match status" value="1"/>
</dbReference>
<dbReference type="CDD" id="cd06850">
    <property type="entry name" value="biotinyl_domain"/>
    <property type="match status" value="1"/>
</dbReference>
<dbReference type="GO" id="GO:0030313">
    <property type="term" value="C:cell envelope"/>
    <property type="evidence" value="ECO:0007669"/>
    <property type="project" value="TreeGrafter"/>
</dbReference>
<dbReference type="InterPro" id="IPR058647">
    <property type="entry name" value="BSH_CzcB-like"/>
</dbReference>
<dbReference type="OrthoDB" id="9768185at2"/>
<dbReference type="HOGENOM" id="CLU_018816_13_0_6"/>
<dbReference type="InterPro" id="IPR058792">
    <property type="entry name" value="Beta-barrel_RND_2"/>
</dbReference>
<dbReference type="SUPFAM" id="SSF51230">
    <property type="entry name" value="Single hybrid motif"/>
    <property type="match status" value="1"/>
</dbReference>
<keyword evidence="2" id="KW-0732">Signal</keyword>
<protein>
    <submittedName>
        <fullName evidence="6">Fis family transcriptional regulator</fullName>
    </submittedName>
</protein>